<evidence type="ECO:0000256" key="7">
    <source>
        <dbReference type="RuleBase" id="RU363032"/>
    </source>
</evidence>
<keyword evidence="4 7" id="KW-0812">Transmembrane</keyword>
<dbReference type="PROSITE" id="PS50928">
    <property type="entry name" value="ABC_TM1"/>
    <property type="match status" value="1"/>
</dbReference>
<dbReference type="PANTHER" id="PTHR43163">
    <property type="entry name" value="DIPEPTIDE TRANSPORT SYSTEM PERMEASE PROTEIN DPPB-RELATED"/>
    <property type="match status" value="1"/>
</dbReference>
<evidence type="ECO:0000259" key="8">
    <source>
        <dbReference type="PROSITE" id="PS50928"/>
    </source>
</evidence>
<evidence type="ECO:0000256" key="4">
    <source>
        <dbReference type="ARBA" id="ARBA00022692"/>
    </source>
</evidence>
<dbReference type="AlphaFoldDB" id="A0A1B1ARR1"/>
<dbReference type="OrthoDB" id="147639at2"/>
<dbReference type="STRING" id="68214.AVL59_06300"/>
<dbReference type="EMBL" id="JAGGLP010000004">
    <property type="protein sequence ID" value="MBP2049195.1"/>
    <property type="molecule type" value="Genomic_DNA"/>
</dbReference>
<dbReference type="InterPro" id="IPR000515">
    <property type="entry name" value="MetI-like"/>
</dbReference>
<dbReference type="Pfam" id="PF19300">
    <property type="entry name" value="BPD_transp_1_N"/>
    <property type="match status" value="1"/>
</dbReference>
<sequence length="327" mass="35330">MFRFLIRRILGAAVILLIISAITFLLFYVAPRDPARVACGKVCTPQTLALVKHNLGIDDPLPVQYWHWLEGVFVGRDYGSFGHCNAPCLGYSFQNRVPVLGLIQDRFPTTISLALGSAVVFVIFGVGTGMIAAVKQGKALDKIASSASLIGSSLQIYIVGIVAMFYLSDEWGILPRPNDNSSFTDDPGAWFSGLLLPWFVLAIIFTANYTRMTRSQLVETLSEDYVRTARAKGLSARTVFFRFAWRGAMGPIVTILGLDLGTLLGGAIITEATFGLHGIGAVSVKAVHNNDLPVLLGVTLVAAAAIVVFNIIVDALYALIDPRVRLA</sequence>
<evidence type="ECO:0000313" key="9">
    <source>
        <dbReference type="EMBL" id="ANP49251.1"/>
    </source>
</evidence>
<feature type="transmembrane region" description="Helical" evidence="7">
    <location>
        <begin position="146"/>
        <end position="168"/>
    </location>
</feature>
<keyword evidence="2 7" id="KW-0813">Transport</keyword>
<comment type="similarity">
    <text evidence="7">Belongs to the binding-protein-dependent transport system permease family.</text>
</comment>
<dbReference type="RefSeq" id="WP_067300197.1">
    <property type="nucleotide sequence ID" value="NZ_CP016279.1"/>
</dbReference>
<proteinExistence type="inferred from homology"/>
<dbReference type="Pfam" id="PF00528">
    <property type="entry name" value="BPD_transp_1"/>
    <property type="match status" value="1"/>
</dbReference>
<feature type="transmembrane region" description="Helical" evidence="7">
    <location>
        <begin position="252"/>
        <end position="274"/>
    </location>
</feature>
<reference evidence="9 11" key="1">
    <citation type="submission" date="2016-06" db="EMBL/GenBank/DDBJ databases">
        <title>Complete genome sequence of Streptomyces griseochromogenes ATCC 14511, the Blasticidin S producer.</title>
        <authorList>
            <person name="Wu L."/>
        </authorList>
    </citation>
    <scope>NUCLEOTIDE SEQUENCE [LARGE SCALE GENOMIC DNA]</scope>
    <source>
        <strain evidence="9 11">ATCC 14511</strain>
    </source>
</reference>
<dbReference type="InterPro" id="IPR035906">
    <property type="entry name" value="MetI-like_sf"/>
</dbReference>
<dbReference type="InterPro" id="IPR045621">
    <property type="entry name" value="BPD_transp_1_N"/>
</dbReference>
<dbReference type="Proteomes" id="UP001519309">
    <property type="component" value="Unassembled WGS sequence"/>
</dbReference>
<dbReference type="Proteomes" id="UP000092659">
    <property type="component" value="Chromosome"/>
</dbReference>
<keyword evidence="12" id="KW-1185">Reference proteome</keyword>
<dbReference type="PANTHER" id="PTHR43163:SF6">
    <property type="entry name" value="DIPEPTIDE TRANSPORT SYSTEM PERMEASE PROTEIN DPPB-RELATED"/>
    <property type="match status" value="1"/>
</dbReference>
<dbReference type="Gene3D" id="1.10.3720.10">
    <property type="entry name" value="MetI-like"/>
    <property type="match status" value="1"/>
</dbReference>
<dbReference type="KEGG" id="sgs:AVL59_06300"/>
<feature type="transmembrane region" description="Helical" evidence="7">
    <location>
        <begin position="9"/>
        <end position="30"/>
    </location>
</feature>
<keyword evidence="5 7" id="KW-1133">Transmembrane helix</keyword>
<evidence type="ECO:0000313" key="10">
    <source>
        <dbReference type="EMBL" id="MBP2049195.1"/>
    </source>
</evidence>
<dbReference type="EMBL" id="CP016279">
    <property type="protein sequence ID" value="ANP49251.1"/>
    <property type="molecule type" value="Genomic_DNA"/>
</dbReference>
<evidence type="ECO:0000256" key="1">
    <source>
        <dbReference type="ARBA" id="ARBA00004651"/>
    </source>
</evidence>
<feature type="transmembrane region" description="Helical" evidence="7">
    <location>
        <begin position="188"/>
        <end position="207"/>
    </location>
</feature>
<reference evidence="10 12" key="2">
    <citation type="submission" date="2021-03" db="EMBL/GenBank/DDBJ databases">
        <title>Genomic Encyclopedia of Type Strains, Phase IV (KMG-IV): sequencing the most valuable type-strain genomes for metagenomic binning, comparative biology and taxonomic classification.</title>
        <authorList>
            <person name="Goeker M."/>
        </authorList>
    </citation>
    <scope>NUCLEOTIDE SEQUENCE [LARGE SCALE GENOMIC DNA]</scope>
    <source>
        <strain evidence="10 12">DSM 40499</strain>
    </source>
</reference>
<keyword evidence="3" id="KW-1003">Cell membrane</keyword>
<feature type="transmembrane region" description="Helical" evidence="7">
    <location>
        <begin position="294"/>
        <end position="320"/>
    </location>
</feature>
<accession>A0A1B1ARR1</accession>
<keyword evidence="6 7" id="KW-0472">Membrane</keyword>
<dbReference type="SUPFAM" id="SSF161098">
    <property type="entry name" value="MetI-like"/>
    <property type="match status" value="1"/>
</dbReference>
<evidence type="ECO:0000256" key="2">
    <source>
        <dbReference type="ARBA" id="ARBA00022448"/>
    </source>
</evidence>
<feature type="transmembrane region" description="Helical" evidence="7">
    <location>
        <begin position="111"/>
        <end position="134"/>
    </location>
</feature>
<evidence type="ECO:0000313" key="11">
    <source>
        <dbReference type="Proteomes" id="UP000092659"/>
    </source>
</evidence>
<dbReference type="CDD" id="cd06261">
    <property type="entry name" value="TM_PBP2"/>
    <property type="match status" value="1"/>
</dbReference>
<evidence type="ECO:0000256" key="5">
    <source>
        <dbReference type="ARBA" id="ARBA00022989"/>
    </source>
</evidence>
<dbReference type="GO" id="GO:0055085">
    <property type="term" value="P:transmembrane transport"/>
    <property type="evidence" value="ECO:0007669"/>
    <property type="project" value="InterPro"/>
</dbReference>
<organism evidence="9 11">
    <name type="scientific">Streptomyces griseochromogenes</name>
    <dbReference type="NCBI Taxonomy" id="68214"/>
    <lineage>
        <taxon>Bacteria</taxon>
        <taxon>Bacillati</taxon>
        <taxon>Actinomycetota</taxon>
        <taxon>Actinomycetes</taxon>
        <taxon>Kitasatosporales</taxon>
        <taxon>Streptomycetaceae</taxon>
        <taxon>Streptomyces</taxon>
    </lineage>
</organism>
<evidence type="ECO:0000256" key="3">
    <source>
        <dbReference type="ARBA" id="ARBA00022475"/>
    </source>
</evidence>
<evidence type="ECO:0000256" key="6">
    <source>
        <dbReference type="ARBA" id="ARBA00023136"/>
    </source>
</evidence>
<gene>
    <name evidence="9" type="ORF">AVL59_06300</name>
    <name evidence="10" type="ORF">J2Z21_002126</name>
</gene>
<protein>
    <submittedName>
        <fullName evidence="9">ABC transporter permease</fullName>
    </submittedName>
    <submittedName>
        <fullName evidence="10">Peptide/nickel transport system permease protein</fullName>
    </submittedName>
</protein>
<name>A0A1B1ARR1_9ACTN</name>
<feature type="domain" description="ABC transmembrane type-1" evidence="8">
    <location>
        <begin position="107"/>
        <end position="317"/>
    </location>
</feature>
<dbReference type="GO" id="GO:0005886">
    <property type="term" value="C:plasma membrane"/>
    <property type="evidence" value="ECO:0007669"/>
    <property type="project" value="UniProtKB-SubCell"/>
</dbReference>
<evidence type="ECO:0000313" key="12">
    <source>
        <dbReference type="Proteomes" id="UP001519309"/>
    </source>
</evidence>
<comment type="subcellular location">
    <subcellularLocation>
        <location evidence="1 7">Cell membrane</location>
        <topology evidence="1 7">Multi-pass membrane protein</topology>
    </subcellularLocation>
</comment>